<keyword evidence="2" id="KW-1185">Reference proteome</keyword>
<reference evidence="2" key="1">
    <citation type="submission" date="2016-10" db="EMBL/GenBank/DDBJ databases">
        <authorList>
            <person name="Varghese N."/>
            <person name="Submissions S."/>
        </authorList>
    </citation>
    <scope>NUCLEOTIDE SEQUENCE [LARGE SCALE GENOMIC DNA]</scope>
    <source>
        <strain evidence="2">Gh-48</strain>
    </source>
</reference>
<protein>
    <submittedName>
        <fullName evidence="1">Phosphohistidine phosphatase</fullName>
    </submittedName>
</protein>
<accession>A0A1H8H1W9</accession>
<dbReference type="AlphaFoldDB" id="A0A1H8H1W9"/>
<dbReference type="EMBL" id="FOCL01000003">
    <property type="protein sequence ID" value="SEN49964.1"/>
    <property type="molecule type" value="Genomic_DNA"/>
</dbReference>
<organism evidence="1 2">
    <name type="scientific">Mucilaginibacter gossypiicola</name>
    <dbReference type="NCBI Taxonomy" id="551995"/>
    <lineage>
        <taxon>Bacteria</taxon>
        <taxon>Pseudomonadati</taxon>
        <taxon>Bacteroidota</taxon>
        <taxon>Sphingobacteriia</taxon>
        <taxon>Sphingobacteriales</taxon>
        <taxon>Sphingobacteriaceae</taxon>
        <taxon>Mucilaginibacter</taxon>
    </lineage>
</organism>
<evidence type="ECO:0000313" key="1">
    <source>
        <dbReference type="EMBL" id="SEN49964.1"/>
    </source>
</evidence>
<dbReference type="Proteomes" id="UP000198942">
    <property type="component" value="Unassembled WGS sequence"/>
</dbReference>
<name>A0A1H8H1W9_9SPHI</name>
<dbReference type="PANTHER" id="PTHR47623:SF1">
    <property type="entry name" value="OS09G0287300 PROTEIN"/>
    <property type="match status" value="1"/>
</dbReference>
<sequence>MKKLLLIRHAKATHESGYIDFDRPLKQSGMQDAVLMATLLKGQLQIPQTIITSPALRTKTTAEIFANHFKLSAPGEDKRIYEASENTWVKVINSLPDEYDFIGVVGHNPGISQILYYLTSQLKEMPTCAVAVITFENDSWQSISEEDGKLVHFDSPKG</sequence>
<dbReference type="Gene3D" id="3.40.50.1240">
    <property type="entry name" value="Phosphoglycerate mutase-like"/>
    <property type="match status" value="1"/>
</dbReference>
<gene>
    <name evidence="1" type="ORF">SAMN05192574_103351</name>
</gene>
<proteinExistence type="predicted"/>
<dbReference type="Pfam" id="PF00300">
    <property type="entry name" value="His_Phos_1"/>
    <property type="match status" value="1"/>
</dbReference>
<dbReference type="RefSeq" id="WP_091210682.1">
    <property type="nucleotide sequence ID" value="NZ_FOCL01000003.1"/>
</dbReference>
<evidence type="ECO:0000313" key="2">
    <source>
        <dbReference type="Proteomes" id="UP000198942"/>
    </source>
</evidence>
<dbReference type="InterPro" id="IPR013078">
    <property type="entry name" value="His_Pase_superF_clade-1"/>
</dbReference>
<dbReference type="STRING" id="551995.SAMN05192574_103351"/>
<dbReference type="PANTHER" id="PTHR47623">
    <property type="entry name" value="OS09G0287300 PROTEIN"/>
    <property type="match status" value="1"/>
</dbReference>
<dbReference type="InterPro" id="IPR029033">
    <property type="entry name" value="His_PPase_superfam"/>
</dbReference>
<dbReference type="SUPFAM" id="SSF53254">
    <property type="entry name" value="Phosphoglycerate mutase-like"/>
    <property type="match status" value="1"/>
</dbReference>
<dbReference type="OrthoDB" id="9810154at2"/>
<dbReference type="CDD" id="cd07067">
    <property type="entry name" value="HP_PGM_like"/>
    <property type="match status" value="1"/>
</dbReference>